<dbReference type="CDD" id="cd00920">
    <property type="entry name" value="Cupredoxin"/>
    <property type="match status" value="1"/>
</dbReference>
<gene>
    <name evidence="2" type="ORF">G7Z17_g9146</name>
</gene>
<proteinExistence type="predicted"/>
<dbReference type="OrthoDB" id="5421909at2759"/>
<feature type="signal peptide" evidence="1">
    <location>
        <begin position="1"/>
        <end position="15"/>
    </location>
</feature>
<sequence>MQTCLIFLLAALATAMPQPLNLIPPTITAPEVQPFRIRRDLPIKGRANKLITVIVGGAQDTFVPNSVTAAVGDVIQFQFSSGNHTVTQSAEGAACQPLQLTDAAAVHSGHVPYVEGQTTVGTFNMPVTSADPTFYYCATGPHCQEGQIMVVNPYELPVLSSRVSPCTNKIDRANDEQILSYSKLSTAAALNVDGGAVSGGTVGEIALEAAAFDPPVAEVAPPGAPAEAPAETPAA</sequence>
<dbReference type="AlphaFoldDB" id="A0A9P5H007"/>
<feature type="chain" id="PRO_5040385232" description="Extracellular serine-rich protein" evidence="1">
    <location>
        <begin position="16"/>
        <end position="235"/>
    </location>
</feature>
<reference evidence="2" key="1">
    <citation type="submission" date="2020-03" db="EMBL/GenBank/DDBJ databases">
        <title>Draft Genome Sequence of Cylindrodendrum hubeiense.</title>
        <authorList>
            <person name="Buettner E."/>
            <person name="Kellner H."/>
        </authorList>
    </citation>
    <scope>NUCLEOTIDE SEQUENCE</scope>
    <source>
        <strain evidence="2">IHI 201604</strain>
    </source>
</reference>
<dbReference type="PANTHER" id="PTHR34883:SF17">
    <property type="entry name" value="CUPREDOXIN"/>
    <property type="match status" value="1"/>
</dbReference>
<organism evidence="2 3">
    <name type="scientific">Cylindrodendrum hubeiense</name>
    <dbReference type="NCBI Taxonomy" id="595255"/>
    <lineage>
        <taxon>Eukaryota</taxon>
        <taxon>Fungi</taxon>
        <taxon>Dikarya</taxon>
        <taxon>Ascomycota</taxon>
        <taxon>Pezizomycotina</taxon>
        <taxon>Sordariomycetes</taxon>
        <taxon>Hypocreomycetidae</taxon>
        <taxon>Hypocreales</taxon>
        <taxon>Nectriaceae</taxon>
        <taxon>Cylindrodendrum</taxon>
    </lineage>
</organism>
<keyword evidence="3" id="KW-1185">Reference proteome</keyword>
<dbReference type="EMBL" id="JAANBB010000252">
    <property type="protein sequence ID" value="KAF7545465.1"/>
    <property type="molecule type" value="Genomic_DNA"/>
</dbReference>
<dbReference type="Gene3D" id="2.60.40.420">
    <property type="entry name" value="Cupredoxins - blue copper proteins"/>
    <property type="match status" value="1"/>
</dbReference>
<evidence type="ECO:0000256" key="1">
    <source>
        <dbReference type="SAM" id="SignalP"/>
    </source>
</evidence>
<dbReference type="InterPro" id="IPR008972">
    <property type="entry name" value="Cupredoxin"/>
</dbReference>
<dbReference type="Proteomes" id="UP000722485">
    <property type="component" value="Unassembled WGS sequence"/>
</dbReference>
<comment type="caution">
    <text evidence="2">The sequence shown here is derived from an EMBL/GenBank/DDBJ whole genome shotgun (WGS) entry which is preliminary data.</text>
</comment>
<evidence type="ECO:0000313" key="2">
    <source>
        <dbReference type="EMBL" id="KAF7545465.1"/>
    </source>
</evidence>
<dbReference type="InterPro" id="IPR052953">
    <property type="entry name" value="Ser-rich/MCO-related"/>
</dbReference>
<dbReference type="PANTHER" id="PTHR34883">
    <property type="entry name" value="SERINE-RICH PROTEIN, PUTATIVE-RELATED-RELATED"/>
    <property type="match status" value="1"/>
</dbReference>
<keyword evidence="1" id="KW-0732">Signal</keyword>
<dbReference type="SUPFAM" id="SSF49503">
    <property type="entry name" value="Cupredoxins"/>
    <property type="match status" value="1"/>
</dbReference>
<name>A0A9P5H007_9HYPO</name>
<evidence type="ECO:0008006" key="4">
    <source>
        <dbReference type="Google" id="ProtNLM"/>
    </source>
</evidence>
<evidence type="ECO:0000313" key="3">
    <source>
        <dbReference type="Proteomes" id="UP000722485"/>
    </source>
</evidence>
<accession>A0A9P5H007</accession>
<protein>
    <recommendedName>
        <fullName evidence="4">Extracellular serine-rich protein</fullName>
    </recommendedName>
</protein>